<name>A0ABW4SLD9_9BACL</name>
<dbReference type="RefSeq" id="WP_381539259.1">
    <property type="nucleotide sequence ID" value="NZ_JBHUGI010000034.1"/>
</dbReference>
<feature type="transmembrane region" description="Helical" evidence="5">
    <location>
        <begin position="174"/>
        <end position="189"/>
    </location>
</feature>
<proteinExistence type="predicted"/>
<protein>
    <submittedName>
        <fullName evidence="7">O-antigen ligase family protein</fullName>
    </submittedName>
</protein>
<dbReference type="InterPro" id="IPR007016">
    <property type="entry name" value="O-antigen_ligase-rel_domated"/>
</dbReference>
<feature type="domain" description="O-antigen ligase-related" evidence="6">
    <location>
        <begin position="179"/>
        <end position="327"/>
    </location>
</feature>
<dbReference type="Proteomes" id="UP001597218">
    <property type="component" value="Unassembled WGS sequence"/>
</dbReference>
<evidence type="ECO:0000313" key="8">
    <source>
        <dbReference type="Proteomes" id="UP001597218"/>
    </source>
</evidence>
<comment type="caution">
    <text evidence="7">The sequence shown here is derived from an EMBL/GenBank/DDBJ whole genome shotgun (WGS) entry which is preliminary data.</text>
</comment>
<gene>
    <name evidence="7" type="ORF">ACFSFY_14570</name>
</gene>
<feature type="transmembrane region" description="Helical" evidence="5">
    <location>
        <begin position="77"/>
        <end position="95"/>
    </location>
</feature>
<feature type="transmembrane region" description="Helical" evidence="5">
    <location>
        <begin position="148"/>
        <end position="167"/>
    </location>
</feature>
<feature type="transmembrane region" description="Helical" evidence="5">
    <location>
        <begin position="25"/>
        <end position="44"/>
    </location>
</feature>
<dbReference type="GO" id="GO:0016874">
    <property type="term" value="F:ligase activity"/>
    <property type="evidence" value="ECO:0007669"/>
    <property type="project" value="UniProtKB-KW"/>
</dbReference>
<feature type="transmembrane region" description="Helical" evidence="5">
    <location>
        <begin position="319"/>
        <end position="339"/>
    </location>
</feature>
<evidence type="ECO:0000256" key="3">
    <source>
        <dbReference type="ARBA" id="ARBA00022989"/>
    </source>
</evidence>
<sequence>MRRLMISLFVILTLSADLKITVYPYIHWVAWLVLILPIMLKDFIEKGFVKLPFLIFSVLMFFIGFLISSFNSSTIEPFIQFIKFSLVFITIYYIVFYKTLEIKDVFFILNLSAILNFALLMIAYFNIYPTAQILTGSGRWGTILNYPGSLVKIGSLSLFYNVLLIIFNSKDKPLFRGTMVLLSIVIINMDGSRTGFLLSLLLLLVIPIFIINKNHLNNIKMSYTIVFLFIISLLIIINNLTNILGSRLGVSIISFWNANTITEGLQSVDSSRFMMINSAISEIIKNPIVGNGSFSTIGVYSSGSEMVVHNTYLQVWGDYGLLGLTGYMAITFSWIPFFPTILKNAKKTTDLHLKSIIFSSILMLIYFNINGLFHPYSTEFAEWMTFIIPAAAYFKFYRYPSYLMKRQ</sequence>
<dbReference type="EMBL" id="JBHUGI010000034">
    <property type="protein sequence ID" value="MFD1929264.1"/>
    <property type="molecule type" value="Genomic_DNA"/>
</dbReference>
<keyword evidence="3 5" id="KW-1133">Transmembrane helix</keyword>
<dbReference type="PANTHER" id="PTHR37422:SF13">
    <property type="entry name" value="LIPOPOLYSACCHARIDE BIOSYNTHESIS PROTEIN PA4999-RELATED"/>
    <property type="match status" value="1"/>
</dbReference>
<feature type="transmembrane region" description="Helical" evidence="5">
    <location>
        <begin position="51"/>
        <end position="71"/>
    </location>
</feature>
<dbReference type="PANTHER" id="PTHR37422">
    <property type="entry name" value="TEICHURONIC ACID BIOSYNTHESIS PROTEIN TUAE"/>
    <property type="match status" value="1"/>
</dbReference>
<accession>A0ABW4SLD9</accession>
<evidence type="ECO:0000313" key="7">
    <source>
        <dbReference type="EMBL" id="MFD1929264.1"/>
    </source>
</evidence>
<feature type="transmembrane region" description="Helical" evidence="5">
    <location>
        <begin position="351"/>
        <end position="369"/>
    </location>
</feature>
<organism evidence="7 8">
    <name type="scientific">Sporosarcina siberiensis</name>
    <dbReference type="NCBI Taxonomy" id="1365606"/>
    <lineage>
        <taxon>Bacteria</taxon>
        <taxon>Bacillati</taxon>
        <taxon>Bacillota</taxon>
        <taxon>Bacilli</taxon>
        <taxon>Bacillales</taxon>
        <taxon>Caryophanaceae</taxon>
        <taxon>Sporosarcina</taxon>
    </lineage>
</organism>
<evidence type="ECO:0000256" key="5">
    <source>
        <dbReference type="SAM" id="Phobius"/>
    </source>
</evidence>
<evidence type="ECO:0000256" key="4">
    <source>
        <dbReference type="ARBA" id="ARBA00023136"/>
    </source>
</evidence>
<reference evidence="8" key="1">
    <citation type="journal article" date="2019" name="Int. J. Syst. Evol. Microbiol.">
        <title>The Global Catalogue of Microorganisms (GCM) 10K type strain sequencing project: providing services to taxonomists for standard genome sequencing and annotation.</title>
        <authorList>
            <consortium name="The Broad Institute Genomics Platform"/>
            <consortium name="The Broad Institute Genome Sequencing Center for Infectious Disease"/>
            <person name="Wu L."/>
            <person name="Ma J."/>
        </authorList>
    </citation>
    <scope>NUCLEOTIDE SEQUENCE [LARGE SCALE GENOMIC DNA]</scope>
    <source>
        <strain evidence="8">CGMCC 4.7177</strain>
    </source>
</reference>
<comment type="subcellular location">
    <subcellularLocation>
        <location evidence="1">Membrane</location>
        <topology evidence="1">Multi-pass membrane protein</topology>
    </subcellularLocation>
</comment>
<feature type="transmembrane region" description="Helical" evidence="5">
    <location>
        <begin position="223"/>
        <end position="241"/>
    </location>
</feature>
<evidence type="ECO:0000256" key="2">
    <source>
        <dbReference type="ARBA" id="ARBA00022692"/>
    </source>
</evidence>
<feature type="transmembrane region" description="Helical" evidence="5">
    <location>
        <begin position="195"/>
        <end position="211"/>
    </location>
</feature>
<keyword evidence="8" id="KW-1185">Reference proteome</keyword>
<evidence type="ECO:0000259" key="6">
    <source>
        <dbReference type="Pfam" id="PF04932"/>
    </source>
</evidence>
<dbReference type="InterPro" id="IPR051533">
    <property type="entry name" value="WaaL-like"/>
</dbReference>
<evidence type="ECO:0000256" key="1">
    <source>
        <dbReference type="ARBA" id="ARBA00004141"/>
    </source>
</evidence>
<keyword evidence="4 5" id="KW-0472">Membrane</keyword>
<feature type="transmembrane region" description="Helical" evidence="5">
    <location>
        <begin position="107"/>
        <end position="128"/>
    </location>
</feature>
<dbReference type="Pfam" id="PF04932">
    <property type="entry name" value="Wzy_C"/>
    <property type="match status" value="1"/>
</dbReference>
<feature type="transmembrane region" description="Helical" evidence="5">
    <location>
        <begin position="381"/>
        <end position="397"/>
    </location>
</feature>
<keyword evidence="7" id="KW-0436">Ligase</keyword>
<keyword evidence="2 5" id="KW-0812">Transmembrane</keyword>